<keyword evidence="8" id="KW-0449">Lipoprotein</keyword>
<dbReference type="Pfam" id="PF01790">
    <property type="entry name" value="LGT"/>
    <property type="match status" value="1"/>
</dbReference>
<dbReference type="EMBL" id="QOQW01000031">
    <property type="protein sequence ID" value="RCK77866.1"/>
    <property type="molecule type" value="Genomic_DNA"/>
</dbReference>
<keyword evidence="2 7" id="KW-1003">Cell membrane</keyword>
<comment type="pathway">
    <text evidence="7">Protein modification; lipoprotein biosynthesis (diacylglyceryl transfer).</text>
</comment>
<name>A0A367ZIG5_9BACT</name>
<evidence type="ECO:0000256" key="2">
    <source>
        <dbReference type="ARBA" id="ARBA00022475"/>
    </source>
</evidence>
<comment type="catalytic activity">
    <reaction evidence="7">
        <text>L-cysteinyl-[prolipoprotein] + a 1,2-diacyl-sn-glycero-3-phospho-(1'-sn-glycerol) = an S-1,2-diacyl-sn-glyceryl-L-cysteinyl-[prolipoprotein] + sn-glycerol 1-phosphate + H(+)</text>
        <dbReference type="Rhea" id="RHEA:56712"/>
        <dbReference type="Rhea" id="RHEA-COMP:14679"/>
        <dbReference type="Rhea" id="RHEA-COMP:14680"/>
        <dbReference type="ChEBI" id="CHEBI:15378"/>
        <dbReference type="ChEBI" id="CHEBI:29950"/>
        <dbReference type="ChEBI" id="CHEBI:57685"/>
        <dbReference type="ChEBI" id="CHEBI:64716"/>
        <dbReference type="ChEBI" id="CHEBI:140658"/>
        <dbReference type="EC" id="2.5.1.145"/>
    </reaction>
</comment>
<keyword evidence="4 7" id="KW-0812">Transmembrane</keyword>
<dbReference type="GO" id="GO:0008961">
    <property type="term" value="F:phosphatidylglycerol-prolipoprotein diacylglyceryl transferase activity"/>
    <property type="evidence" value="ECO:0007669"/>
    <property type="project" value="UniProtKB-UniRule"/>
</dbReference>
<evidence type="ECO:0000256" key="4">
    <source>
        <dbReference type="ARBA" id="ARBA00022692"/>
    </source>
</evidence>
<dbReference type="NCBIfam" id="TIGR00544">
    <property type="entry name" value="lgt"/>
    <property type="match status" value="1"/>
</dbReference>
<reference evidence="8 9" key="1">
    <citation type="submission" date="2018-05" db="EMBL/GenBank/DDBJ databases">
        <title>A metagenomic window into the 2 km-deep terrestrial subsurface aquifer revealed taxonomically and functionally diverse microbial community comprising novel uncultured bacterial lineages.</title>
        <authorList>
            <person name="Kadnikov V.V."/>
            <person name="Mardanov A.V."/>
            <person name="Beletsky A.V."/>
            <person name="Banks D."/>
            <person name="Pimenov N.V."/>
            <person name="Frank Y.A."/>
            <person name="Karnachuk O.V."/>
            <person name="Ravin N.V."/>
        </authorList>
    </citation>
    <scope>NUCLEOTIDE SEQUENCE [LARGE SCALE GENOMIC DNA]</scope>
    <source>
        <strain evidence="8">BY5</strain>
    </source>
</reference>
<proteinExistence type="inferred from homology"/>
<comment type="function">
    <text evidence="7">Catalyzes the transfer of the diacylglyceryl group from phosphatidylglycerol to the sulfhydryl group of the N-terminal cysteine of a prolipoprotein, the first step in the formation of mature lipoproteins.</text>
</comment>
<dbReference type="EC" id="2.5.1.145" evidence="7"/>
<dbReference type="InterPro" id="IPR001640">
    <property type="entry name" value="Lgt"/>
</dbReference>
<feature type="transmembrane region" description="Helical" evidence="7">
    <location>
        <begin position="190"/>
        <end position="207"/>
    </location>
</feature>
<feature type="transmembrane region" description="Helical" evidence="7">
    <location>
        <begin position="41"/>
        <end position="62"/>
    </location>
</feature>
<evidence type="ECO:0000313" key="8">
    <source>
        <dbReference type="EMBL" id="RCK77866.1"/>
    </source>
</evidence>
<protein>
    <recommendedName>
        <fullName evidence="7">Phosphatidylglycerol--prolipoprotein diacylglyceryl transferase</fullName>
        <ecNumber evidence="7">2.5.1.145</ecNumber>
    </recommendedName>
</protein>
<dbReference type="HAMAP" id="MF_01147">
    <property type="entry name" value="Lgt"/>
    <property type="match status" value="1"/>
</dbReference>
<organism evidence="8 9">
    <name type="scientific">Candidatus Ozemobacter sibiricus</name>
    <dbReference type="NCBI Taxonomy" id="2268124"/>
    <lineage>
        <taxon>Bacteria</taxon>
        <taxon>Candidatus Ozemobacteria</taxon>
        <taxon>Candidatus Ozemobacterales</taxon>
        <taxon>Candidatus Ozemobacteraceae</taxon>
        <taxon>Candidatus Ozemobacter</taxon>
    </lineage>
</organism>
<dbReference type="UniPathway" id="UPA00664"/>
<gene>
    <name evidence="7" type="primary">lgt</name>
    <name evidence="8" type="ORF">OZSIB_2025</name>
</gene>
<feature type="transmembrane region" description="Helical" evidence="7">
    <location>
        <begin position="219"/>
        <end position="242"/>
    </location>
</feature>
<dbReference type="GO" id="GO:0005886">
    <property type="term" value="C:plasma membrane"/>
    <property type="evidence" value="ECO:0007669"/>
    <property type="project" value="UniProtKB-SubCell"/>
</dbReference>
<feature type="transmembrane region" description="Helical" evidence="7">
    <location>
        <begin position="74"/>
        <end position="97"/>
    </location>
</feature>
<keyword evidence="6 7" id="KW-0472">Membrane</keyword>
<feature type="transmembrane region" description="Helical" evidence="7">
    <location>
        <begin position="12"/>
        <end position="29"/>
    </location>
</feature>
<comment type="subcellular location">
    <subcellularLocation>
        <location evidence="7">Cell membrane</location>
        <topology evidence="7">Multi-pass membrane protein</topology>
    </subcellularLocation>
</comment>
<comment type="caution">
    <text evidence="8">The sequence shown here is derived from an EMBL/GenBank/DDBJ whole genome shotgun (WGS) entry which is preliminary data.</text>
</comment>
<comment type="similarity">
    <text evidence="1 7">Belongs to the Lgt family.</text>
</comment>
<accession>A0A367ZIG5</accession>
<feature type="binding site" evidence="7">
    <location>
        <position position="125"/>
    </location>
    <ligand>
        <name>a 1,2-diacyl-sn-glycero-3-phospho-(1'-sn-glycerol)</name>
        <dbReference type="ChEBI" id="CHEBI:64716"/>
    </ligand>
</feature>
<keyword evidence="3 7" id="KW-0808">Transferase</keyword>
<evidence type="ECO:0000256" key="7">
    <source>
        <dbReference type="HAMAP-Rule" id="MF_01147"/>
    </source>
</evidence>
<dbReference type="Proteomes" id="UP000252355">
    <property type="component" value="Unassembled WGS sequence"/>
</dbReference>
<dbReference type="PANTHER" id="PTHR30589:SF0">
    <property type="entry name" value="PHOSPHATIDYLGLYCEROL--PROLIPOPROTEIN DIACYLGLYCERYL TRANSFERASE"/>
    <property type="match status" value="1"/>
</dbReference>
<evidence type="ECO:0000256" key="6">
    <source>
        <dbReference type="ARBA" id="ARBA00023136"/>
    </source>
</evidence>
<feature type="transmembrane region" description="Helical" evidence="7">
    <location>
        <begin position="160"/>
        <end position="178"/>
    </location>
</feature>
<dbReference type="GO" id="GO:0042158">
    <property type="term" value="P:lipoprotein biosynthetic process"/>
    <property type="evidence" value="ECO:0007669"/>
    <property type="project" value="UniProtKB-UniRule"/>
</dbReference>
<evidence type="ECO:0000313" key="9">
    <source>
        <dbReference type="Proteomes" id="UP000252355"/>
    </source>
</evidence>
<dbReference type="PANTHER" id="PTHR30589">
    <property type="entry name" value="PROLIPOPROTEIN DIACYLGLYCERYL TRANSFERASE"/>
    <property type="match status" value="1"/>
</dbReference>
<dbReference type="AlphaFoldDB" id="A0A367ZIG5"/>
<keyword evidence="5 7" id="KW-1133">Transmembrane helix</keyword>
<evidence type="ECO:0000256" key="3">
    <source>
        <dbReference type="ARBA" id="ARBA00022679"/>
    </source>
</evidence>
<sequence>MPSLSNLPIHPYGVVLALAFVAGIGLGLWNGRRLGYSTDRILDLAVWFLLSAMIGARALYIVLYPSQFPTVGSWFAITQGGLVFFGGFLATAVTVIGYGRWHGLSLRDLGDLIAPCLMLGHAIGRVGCFLNGCCYGRPTDLPWGVVFPRLGDGLPRHPTQLYEAGFLLALFFLAQWLFRRRVEKKWGFPGAIWGSYTLAYSLFRFAIEYVRGDDRGGFFTPAMLSISQGISLAGVVASLAWLHLCRRKHHQESATRKGASDEPTG</sequence>
<evidence type="ECO:0000256" key="1">
    <source>
        <dbReference type="ARBA" id="ARBA00007150"/>
    </source>
</evidence>
<evidence type="ECO:0000256" key="5">
    <source>
        <dbReference type="ARBA" id="ARBA00022989"/>
    </source>
</evidence>